<comment type="similarity">
    <text evidence="1">Belongs to the short-chain dehydrogenases/reductases (SDR) family.</text>
</comment>
<dbReference type="Gene3D" id="3.40.50.720">
    <property type="entry name" value="NAD(P)-binding Rossmann-like Domain"/>
    <property type="match status" value="1"/>
</dbReference>
<evidence type="ECO:0000313" key="3">
    <source>
        <dbReference type="EMBL" id="EMR69287.1"/>
    </source>
</evidence>
<keyword evidence="4" id="KW-1185">Reference proteome</keyword>
<keyword evidence="2" id="KW-0560">Oxidoreductase</keyword>
<dbReference type="InterPro" id="IPR036291">
    <property type="entry name" value="NAD(P)-bd_dom_sf"/>
</dbReference>
<dbReference type="GO" id="GO:0016491">
    <property type="term" value="F:oxidoreductase activity"/>
    <property type="evidence" value="ECO:0007669"/>
    <property type="project" value="UniProtKB-KW"/>
</dbReference>
<dbReference type="AlphaFoldDB" id="M7SYA8"/>
<dbReference type="Pfam" id="PF00106">
    <property type="entry name" value="adh_short"/>
    <property type="match status" value="1"/>
</dbReference>
<evidence type="ECO:0000256" key="1">
    <source>
        <dbReference type="ARBA" id="ARBA00006484"/>
    </source>
</evidence>
<name>M7SYA8_EUTLA</name>
<organism evidence="3 4">
    <name type="scientific">Eutypa lata (strain UCR-EL1)</name>
    <name type="common">Grapevine dieback disease fungus</name>
    <name type="synonym">Eutypa armeniacae</name>
    <dbReference type="NCBI Taxonomy" id="1287681"/>
    <lineage>
        <taxon>Eukaryota</taxon>
        <taxon>Fungi</taxon>
        <taxon>Dikarya</taxon>
        <taxon>Ascomycota</taxon>
        <taxon>Pezizomycotina</taxon>
        <taxon>Sordariomycetes</taxon>
        <taxon>Xylariomycetidae</taxon>
        <taxon>Xylariales</taxon>
        <taxon>Diatrypaceae</taxon>
        <taxon>Eutypa</taxon>
    </lineage>
</organism>
<dbReference type="InterPro" id="IPR002347">
    <property type="entry name" value="SDR_fam"/>
</dbReference>
<dbReference type="eggNOG" id="KOG0725">
    <property type="taxonomic scope" value="Eukaryota"/>
</dbReference>
<protein>
    <submittedName>
        <fullName evidence="3">Putative short-chain dehydrogenase protein</fullName>
    </submittedName>
</protein>
<dbReference type="KEGG" id="ela:UCREL1_3696"/>
<dbReference type="OrthoDB" id="6251714at2759"/>
<reference evidence="4" key="1">
    <citation type="journal article" date="2013" name="Genome Announc.">
        <title>Draft genome sequence of the grapevine dieback fungus Eutypa lata UCR-EL1.</title>
        <authorList>
            <person name="Blanco-Ulate B."/>
            <person name="Rolshausen P.E."/>
            <person name="Cantu D."/>
        </authorList>
    </citation>
    <scope>NUCLEOTIDE SEQUENCE [LARGE SCALE GENOMIC DNA]</scope>
    <source>
        <strain evidence="4">UCR-EL1</strain>
    </source>
</reference>
<dbReference type="STRING" id="1287681.M7SYA8"/>
<dbReference type="EMBL" id="KB706110">
    <property type="protein sequence ID" value="EMR69287.1"/>
    <property type="molecule type" value="Genomic_DNA"/>
</dbReference>
<dbReference type="PANTHER" id="PTHR42901">
    <property type="entry name" value="ALCOHOL DEHYDROGENASE"/>
    <property type="match status" value="1"/>
</dbReference>
<sequence>MSIFDLPSRFKGKTAGIGASTAILFARCGASVVLTARRADKLAEVKEKCLAAHKECPGEQIGREVITIEADVTSKGDVEGLLGRIGDKRIDILVNNAGMVRGREQVGDIADEDIDAMMQTNGKDHAHNFLKRAHKRQWSVLSG</sequence>
<evidence type="ECO:0000256" key="2">
    <source>
        <dbReference type="ARBA" id="ARBA00023002"/>
    </source>
</evidence>
<dbReference type="SUPFAM" id="SSF51735">
    <property type="entry name" value="NAD(P)-binding Rossmann-fold domains"/>
    <property type="match status" value="1"/>
</dbReference>
<accession>M7SYA8</accession>
<proteinExistence type="inferred from homology"/>
<dbReference type="PANTHER" id="PTHR42901:SF1">
    <property type="entry name" value="ALCOHOL DEHYDROGENASE"/>
    <property type="match status" value="1"/>
</dbReference>
<dbReference type="Proteomes" id="UP000012174">
    <property type="component" value="Unassembled WGS sequence"/>
</dbReference>
<evidence type="ECO:0000313" key="4">
    <source>
        <dbReference type="Proteomes" id="UP000012174"/>
    </source>
</evidence>
<dbReference type="HOGENOM" id="CLU_1806162_0_0_1"/>
<gene>
    <name evidence="3" type="ORF">UCREL1_3696</name>
</gene>